<keyword evidence="5 8" id="KW-0472">Membrane</keyword>
<comment type="similarity">
    <text evidence="6">Belongs to the ThrE exporter (TC 2.A.79) family.</text>
</comment>
<reference evidence="11 12" key="1">
    <citation type="submission" date="2019-07" db="EMBL/GenBank/DDBJ databases">
        <title>Quadrisphaera sp. strain DD2A genome sequencing and assembly.</title>
        <authorList>
            <person name="Kim I."/>
        </authorList>
    </citation>
    <scope>NUCLEOTIDE SEQUENCE [LARGE SCALE GENOMIC DNA]</scope>
    <source>
        <strain evidence="11 12">DD2A</strain>
    </source>
</reference>
<feature type="domain" description="Threonine/serine exporter-like N-terminal" evidence="9">
    <location>
        <begin position="74"/>
        <end position="157"/>
    </location>
</feature>
<evidence type="ECO:0000256" key="3">
    <source>
        <dbReference type="ARBA" id="ARBA00022692"/>
    </source>
</evidence>
<dbReference type="OrthoDB" id="9763957at2"/>
<feature type="transmembrane region" description="Helical" evidence="8">
    <location>
        <begin position="468"/>
        <end position="489"/>
    </location>
</feature>
<dbReference type="GO" id="GO:0015744">
    <property type="term" value="P:succinate transport"/>
    <property type="evidence" value="ECO:0007669"/>
    <property type="project" value="TreeGrafter"/>
</dbReference>
<comment type="caution">
    <text evidence="11">The sequence shown here is derived from an EMBL/GenBank/DDBJ whole genome shotgun (WGS) entry which is preliminary data.</text>
</comment>
<evidence type="ECO:0000313" key="11">
    <source>
        <dbReference type="EMBL" id="TXR58021.1"/>
    </source>
</evidence>
<feature type="transmembrane region" description="Helical" evidence="8">
    <location>
        <begin position="319"/>
        <end position="340"/>
    </location>
</feature>
<dbReference type="Pfam" id="PF06738">
    <property type="entry name" value="ThrE"/>
    <property type="match status" value="2"/>
</dbReference>
<dbReference type="EMBL" id="VKAC01000001">
    <property type="protein sequence ID" value="TXR58021.1"/>
    <property type="molecule type" value="Genomic_DNA"/>
</dbReference>
<feature type="transmembrane region" description="Helical" evidence="8">
    <location>
        <begin position="392"/>
        <end position="420"/>
    </location>
</feature>
<evidence type="ECO:0000256" key="1">
    <source>
        <dbReference type="ARBA" id="ARBA00004651"/>
    </source>
</evidence>
<evidence type="ECO:0000256" key="4">
    <source>
        <dbReference type="ARBA" id="ARBA00022989"/>
    </source>
</evidence>
<feature type="domain" description="Threonine/serine exporter-like N-terminal" evidence="9">
    <location>
        <begin position="178"/>
        <end position="336"/>
    </location>
</feature>
<evidence type="ECO:0000259" key="10">
    <source>
        <dbReference type="Pfam" id="PF12821"/>
    </source>
</evidence>
<feature type="transmembrane region" description="Helical" evidence="8">
    <location>
        <begin position="248"/>
        <end position="268"/>
    </location>
</feature>
<feature type="transmembrane region" description="Helical" evidence="8">
    <location>
        <begin position="352"/>
        <end position="372"/>
    </location>
</feature>
<dbReference type="GO" id="GO:0005886">
    <property type="term" value="C:plasma membrane"/>
    <property type="evidence" value="ECO:0007669"/>
    <property type="project" value="UniProtKB-SubCell"/>
</dbReference>
<organism evidence="11 12">
    <name type="scientific">Quadrisphaera setariae</name>
    <dbReference type="NCBI Taxonomy" id="2593304"/>
    <lineage>
        <taxon>Bacteria</taxon>
        <taxon>Bacillati</taxon>
        <taxon>Actinomycetota</taxon>
        <taxon>Actinomycetes</taxon>
        <taxon>Kineosporiales</taxon>
        <taxon>Kineosporiaceae</taxon>
        <taxon>Quadrisphaera</taxon>
    </lineage>
</organism>
<keyword evidence="12" id="KW-1185">Reference proteome</keyword>
<feature type="transmembrane region" description="Helical" evidence="8">
    <location>
        <begin position="205"/>
        <end position="228"/>
    </location>
</feature>
<evidence type="ECO:0000256" key="8">
    <source>
        <dbReference type="SAM" id="Phobius"/>
    </source>
</evidence>
<proteinExistence type="inferred from homology"/>
<evidence type="ECO:0000256" key="6">
    <source>
        <dbReference type="ARBA" id="ARBA00034125"/>
    </source>
</evidence>
<evidence type="ECO:0000259" key="9">
    <source>
        <dbReference type="Pfam" id="PF06738"/>
    </source>
</evidence>
<dbReference type="PANTHER" id="PTHR34390:SF2">
    <property type="entry name" value="SUCCINATE TRANSPORTER SUBUNIT YJJP-RELATED"/>
    <property type="match status" value="1"/>
</dbReference>
<dbReference type="RefSeq" id="WP_147924632.1">
    <property type="nucleotide sequence ID" value="NZ_VKAC01000001.1"/>
</dbReference>
<feature type="domain" description="Threonine/Serine exporter ThrE" evidence="10">
    <location>
        <begin position="360"/>
        <end position="486"/>
    </location>
</feature>
<feature type="region of interest" description="Disordered" evidence="7">
    <location>
        <begin position="1"/>
        <end position="36"/>
    </location>
</feature>
<comment type="subcellular location">
    <subcellularLocation>
        <location evidence="1">Cell membrane</location>
        <topology evidence="1">Multi-pass membrane protein</topology>
    </subcellularLocation>
</comment>
<evidence type="ECO:0000313" key="12">
    <source>
        <dbReference type="Proteomes" id="UP000321234"/>
    </source>
</evidence>
<name>A0A5C8ZLG5_9ACTN</name>
<protein>
    <submittedName>
        <fullName evidence="11">Threonine/serine exporter family protein</fullName>
    </submittedName>
</protein>
<keyword evidence="2" id="KW-1003">Cell membrane</keyword>
<evidence type="ECO:0000256" key="5">
    <source>
        <dbReference type="ARBA" id="ARBA00023136"/>
    </source>
</evidence>
<dbReference type="AlphaFoldDB" id="A0A5C8ZLG5"/>
<feature type="compositionally biased region" description="Low complexity" evidence="7">
    <location>
        <begin position="12"/>
        <end position="23"/>
    </location>
</feature>
<dbReference type="InterPro" id="IPR010619">
    <property type="entry name" value="ThrE-like_N"/>
</dbReference>
<accession>A0A5C8ZLG5</accession>
<keyword evidence="3 8" id="KW-0812">Transmembrane</keyword>
<dbReference type="Proteomes" id="UP000321234">
    <property type="component" value="Unassembled WGS sequence"/>
</dbReference>
<evidence type="ECO:0000256" key="7">
    <source>
        <dbReference type="SAM" id="MobiDB-lite"/>
    </source>
</evidence>
<dbReference type="PANTHER" id="PTHR34390">
    <property type="entry name" value="UPF0442 PROTEIN YJJB-RELATED"/>
    <property type="match status" value="1"/>
</dbReference>
<feature type="transmembrane region" description="Helical" evidence="8">
    <location>
        <begin position="432"/>
        <end position="456"/>
    </location>
</feature>
<evidence type="ECO:0000256" key="2">
    <source>
        <dbReference type="ARBA" id="ARBA00022475"/>
    </source>
</evidence>
<feature type="compositionally biased region" description="Basic and acidic residues" evidence="7">
    <location>
        <begin position="1"/>
        <end position="10"/>
    </location>
</feature>
<sequence>MTSRPVERRGGRAAPVARGSHAADPPPADPRGRRRQLLARLGEQMSGSAPVSPVGRRAQRARLVEQQVREVLEVSVRFGEAMLSLGATASASVEVIRRTCAAFGLECQVDITFTAILVAHDGADAGTVSVLRVVQSRAADYHRLSRLAALAHDVQADPGTPVGDAADDPDAREAVHQRLERVHARLDEVLGAPHRYRPALVTASLALMAASVAVLLGGGVPVVLLSAATTAAVDLVLRRLGSWGLPSFFLQAAGAAMATTVAVALLALPGLPVELQALPPSLVVASGIIALLAGLSLVGAADDAINGFLVTASGRLLEVLLLTLGLVVGIGGVLDVANRLGVQLVISDTSAAPWPLAVQVVAAAAASGAWAASSFAGPRAAAQAAAWGALGYVVSALLVGAGAAAAVGAALAALVVGYGAESLALRTRVPAAVTATCAIVPLLPGLTIYQGLFAMISGAPPGTGGGLLLRAAMIGIGLAAGTTLGTTLADRARAARRRRPADAAAPGAG</sequence>
<gene>
    <name evidence="11" type="ORF">FMM08_02030</name>
</gene>
<dbReference type="InterPro" id="IPR024528">
    <property type="entry name" value="ThrE_2"/>
</dbReference>
<dbReference type="InterPro" id="IPR050539">
    <property type="entry name" value="ThrE_Dicarb/AminoAcid_Exp"/>
</dbReference>
<dbReference type="Pfam" id="PF12821">
    <property type="entry name" value="ThrE_2"/>
    <property type="match status" value="1"/>
</dbReference>
<feature type="transmembrane region" description="Helical" evidence="8">
    <location>
        <begin position="280"/>
        <end position="299"/>
    </location>
</feature>
<dbReference type="GO" id="GO:0022857">
    <property type="term" value="F:transmembrane transporter activity"/>
    <property type="evidence" value="ECO:0007669"/>
    <property type="project" value="InterPro"/>
</dbReference>
<keyword evidence="4 8" id="KW-1133">Transmembrane helix</keyword>